<keyword evidence="3" id="KW-1185">Reference proteome</keyword>
<dbReference type="OrthoDB" id="4974465at2"/>
<keyword evidence="1" id="KW-0472">Membrane</keyword>
<keyword evidence="1" id="KW-1133">Transmembrane helix</keyword>
<accession>A0A225CJ75</accession>
<comment type="caution">
    <text evidence="2">The sequence shown here is derived from an EMBL/GenBank/DDBJ whole genome shotgun (WGS) entry which is preliminary data.</text>
</comment>
<evidence type="ECO:0000313" key="3">
    <source>
        <dbReference type="Proteomes" id="UP000215316"/>
    </source>
</evidence>
<keyword evidence="1" id="KW-0812">Transmembrane</keyword>
<dbReference type="EMBL" id="MZMQ01000002">
    <property type="protein sequence ID" value="OQJ61444.1"/>
    <property type="molecule type" value="Genomic_DNA"/>
</dbReference>
<organism evidence="2 3">
    <name type="scientific">Clavibacter tessellarius</name>
    <dbReference type="NCBI Taxonomy" id="31965"/>
    <lineage>
        <taxon>Bacteria</taxon>
        <taxon>Bacillati</taxon>
        <taxon>Actinomycetota</taxon>
        <taxon>Actinomycetes</taxon>
        <taxon>Micrococcales</taxon>
        <taxon>Microbacteriaceae</taxon>
        <taxon>Clavibacter</taxon>
    </lineage>
</organism>
<proteinExistence type="predicted"/>
<sequence>MSERSTLEDAARIAAAARVAVAWKLGIPIALVALILGGIITIPVIVVIGSTSDHTATSTQACSTGGATLAGATSTIAGYSGEQLTNAAAIIDAGNAIGVPSYGVNVAVMTAMGESGLRVLNYGDAAGPDSRGLFQQRDSWGSESDRLDPSTSARLFYERLVKVPGWQQMQPTDAAHAVQINADPNYYTRFWTAAQQVVSGLTGGSGGGCQNASTGTVSGNGQQLAAAIMDATAQGKITWLTPAYHDQVQAIADPSNWDGDTFTGSCAIDSRILQVILTAQQTFLTIGVSDLNRRCTDSTPGAGVYSMHWQGKAVDFYAFNGLATTGRDQNAVALISKLDAISNPLAAVGQSNCGTTPNLTVMHTFPDTCNHLHYQLGPGSEPLNLTT</sequence>
<feature type="transmembrane region" description="Helical" evidence="1">
    <location>
        <begin position="21"/>
        <end position="48"/>
    </location>
</feature>
<evidence type="ECO:0000313" key="2">
    <source>
        <dbReference type="EMBL" id="OQJ61444.1"/>
    </source>
</evidence>
<reference evidence="2" key="1">
    <citation type="submission" date="2017-08" db="EMBL/GenBank/DDBJ databases">
        <title>Genomes of multiple Clavibacter strains from different subspecies.</title>
        <authorList>
            <person name="Yuan X.-K."/>
            <person name="Li X.-S."/>
            <person name="Nie J."/>
            <person name="De Boer S.H."/>
        </authorList>
    </citation>
    <scope>NUCLEOTIDE SEQUENCE [LARGE SCALE GENOMIC DNA]</scope>
    <source>
        <strain evidence="2">ATCC 33566</strain>
    </source>
</reference>
<protein>
    <submittedName>
        <fullName evidence="2">Uncharacterized protein</fullName>
    </submittedName>
</protein>
<gene>
    <name evidence="2" type="ORF">B5P24_15620</name>
</gene>
<name>A0A225CJ75_9MICO</name>
<dbReference type="RefSeq" id="WP_094131573.1">
    <property type="nucleotide sequence ID" value="NZ_CP040790.1"/>
</dbReference>
<dbReference type="Proteomes" id="UP000215316">
    <property type="component" value="Unassembled WGS sequence"/>
</dbReference>
<evidence type="ECO:0000256" key="1">
    <source>
        <dbReference type="SAM" id="Phobius"/>
    </source>
</evidence>
<dbReference type="AlphaFoldDB" id="A0A225CJ75"/>